<dbReference type="GO" id="GO:0055085">
    <property type="term" value="P:transmembrane transport"/>
    <property type="evidence" value="ECO:0007669"/>
    <property type="project" value="InterPro"/>
</dbReference>
<dbReference type="GO" id="GO:0031992">
    <property type="term" value="F:energy transducer activity"/>
    <property type="evidence" value="ECO:0007669"/>
    <property type="project" value="TreeGrafter"/>
</dbReference>
<comment type="similarity">
    <text evidence="2">Belongs to the TonB family.</text>
</comment>
<protein>
    <submittedName>
        <fullName evidence="13">TonB family protein</fullName>
    </submittedName>
</protein>
<sequence>MTSSATATSTSLRPGATGLSAALHIGALVGLLVMAWWSQRTEDEPDKMFELVPDPGDNYAATEAPSTPAPEPAVSLTLPAPQPRPTPPRPQPTPQPAPQPAPQPVVVKKAPPKIEKAPEKPAVKIEPVREQVSFDDFKSEHGQPKAQPVRNTPKPITAKTINVDQVLDRSTSRVTEGAGGTAMTSNEIDMSRRYVALIIQRIRQSMEAAGITELREAGVQFSVSLSGAITDAHITRSSGSGSFDRAVLAAFKSIRPVGSPPTRRAEVFKTVIRLSE</sequence>
<dbReference type="KEGG" id="slom:PXH66_08110"/>
<keyword evidence="4" id="KW-1003">Cell membrane</keyword>
<organism evidence="13 14">
    <name type="scientific">Synoicihabitans lomoniglobus</name>
    <dbReference type="NCBI Taxonomy" id="2909285"/>
    <lineage>
        <taxon>Bacteria</taxon>
        <taxon>Pseudomonadati</taxon>
        <taxon>Verrucomicrobiota</taxon>
        <taxon>Opitutia</taxon>
        <taxon>Opitutales</taxon>
        <taxon>Opitutaceae</taxon>
        <taxon>Synoicihabitans</taxon>
    </lineage>
</organism>
<name>A0AAF0CRL3_9BACT</name>
<keyword evidence="5" id="KW-0997">Cell inner membrane</keyword>
<dbReference type="NCBIfam" id="TIGR01352">
    <property type="entry name" value="tonB_Cterm"/>
    <property type="match status" value="1"/>
</dbReference>
<evidence type="ECO:0000256" key="11">
    <source>
        <dbReference type="SAM" id="Phobius"/>
    </source>
</evidence>
<accession>A0AAF0CRL3</accession>
<keyword evidence="7" id="KW-0653">Protein transport</keyword>
<keyword evidence="14" id="KW-1185">Reference proteome</keyword>
<dbReference type="Pfam" id="PF13103">
    <property type="entry name" value="TonB_2"/>
    <property type="match status" value="1"/>
</dbReference>
<evidence type="ECO:0000256" key="10">
    <source>
        <dbReference type="SAM" id="MobiDB-lite"/>
    </source>
</evidence>
<dbReference type="RefSeq" id="WP_330928974.1">
    <property type="nucleotide sequence ID" value="NZ_CP119075.1"/>
</dbReference>
<dbReference type="InterPro" id="IPR006260">
    <property type="entry name" value="TonB/TolA_C"/>
</dbReference>
<evidence type="ECO:0000256" key="4">
    <source>
        <dbReference type="ARBA" id="ARBA00022475"/>
    </source>
</evidence>
<dbReference type="SUPFAM" id="SSF74653">
    <property type="entry name" value="TolA/TonB C-terminal domain"/>
    <property type="match status" value="1"/>
</dbReference>
<keyword evidence="3" id="KW-0813">Transport</keyword>
<dbReference type="PRINTS" id="PR01217">
    <property type="entry name" value="PRICHEXTENSN"/>
</dbReference>
<feature type="region of interest" description="Disordered" evidence="10">
    <location>
        <begin position="47"/>
        <end position="107"/>
    </location>
</feature>
<evidence type="ECO:0000313" key="13">
    <source>
        <dbReference type="EMBL" id="WED66812.1"/>
    </source>
</evidence>
<feature type="transmembrane region" description="Helical" evidence="11">
    <location>
        <begin position="20"/>
        <end position="38"/>
    </location>
</feature>
<keyword evidence="8 11" id="KW-1133">Transmembrane helix</keyword>
<dbReference type="Proteomes" id="UP001218638">
    <property type="component" value="Chromosome"/>
</dbReference>
<evidence type="ECO:0000256" key="6">
    <source>
        <dbReference type="ARBA" id="ARBA00022692"/>
    </source>
</evidence>
<comment type="subcellular location">
    <subcellularLocation>
        <location evidence="1">Cell inner membrane</location>
        <topology evidence="1">Single-pass membrane protein</topology>
        <orientation evidence="1">Periplasmic side</orientation>
    </subcellularLocation>
</comment>
<feature type="domain" description="TonB C-terminal" evidence="12">
    <location>
        <begin position="189"/>
        <end position="276"/>
    </location>
</feature>
<dbReference type="PANTHER" id="PTHR33446">
    <property type="entry name" value="PROTEIN TONB-RELATED"/>
    <property type="match status" value="1"/>
</dbReference>
<evidence type="ECO:0000256" key="5">
    <source>
        <dbReference type="ARBA" id="ARBA00022519"/>
    </source>
</evidence>
<reference evidence="13" key="1">
    <citation type="submission" date="2023-03" db="EMBL/GenBank/DDBJ databases">
        <title>Lomoglobus Profundus gen. nov., sp. nov., a novel member of the phylum Verrucomicrobia, isolated from deep-marine sediment of South China Sea.</title>
        <authorList>
            <person name="Ahmad T."/>
            <person name="Ishaq S.E."/>
            <person name="Wang F."/>
        </authorList>
    </citation>
    <scope>NUCLEOTIDE SEQUENCE</scope>
    <source>
        <strain evidence="13">LMO-M01</strain>
    </source>
</reference>
<proteinExistence type="inferred from homology"/>
<gene>
    <name evidence="13" type="ORF">PXH66_08110</name>
</gene>
<evidence type="ECO:0000256" key="7">
    <source>
        <dbReference type="ARBA" id="ARBA00022927"/>
    </source>
</evidence>
<keyword evidence="6 11" id="KW-0812">Transmembrane</keyword>
<dbReference type="PANTHER" id="PTHR33446:SF2">
    <property type="entry name" value="PROTEIN TONB"/>
    <property type="match status" value="1"/>
</dbReference>
<dbReference type="GO" id="GO:0098797">
    <property type="term" value="C:plasma membrane protein complex"/>
    <property type="evidence" value="ECO:0007669"/>
    <property type="project" value="TreeGrafter"/>
</dbReference>
<keyword evidence="9 11" id="KW-0472">Membrane</keyword>
<evidence type="ECO:0000256" key="2">
    <source>
        <dbReference type="ARBA" id="ARBA00006555"/>
    </source>
</evidence>
<evidence type="ECO:0000256" key="3">
    <source>
        <dbReference type="ARBA" id="ARBA00022448"/>
    </source>
</evidence>
<dbReference type="InterPro" id="IPR051045">
    <property type="entry name" value="TonB-dependent_transducer"/>
</dbReference>
<evidence type="ECO:0000256" key="8">
    <source>
        <dbReference type="ARBA" id="ARBA00022989"/>
    </source>
</evidence>
<feature type="compositionally biased region" description="Pro residues" evidence="10">
    <location>
        <begin position="80"/>
        <end position="103"/>
    </location>
</feature>
<dbReference type="InterPro" id="IPR037682">
    <property type="entry name" value="TonB_C"/>
</dbReference>
<dbReference type="EMBL" id="CP119075">
    <property type="protein sequence ID" value="WED66812.1"/>
    <property type="molecule type" value="Genomic_DNA"/>
</dbReference>
<dbReference type="PROSITE" id="PS52015">
    <property type="entry name" value="TONB_CTD"/>
    <property type="match status" value="1"/>
</dbReference>
<dbReference type="Gene3D" id="3.30.1150.10">
    <property type="match status" value="1"/>
</dbReference>
<evidence type="ECO:0000313" key="14">
    <source>
        <dbReference type="Proteomes" id="UP001218638"/>
    </source>
</evidence>
<evidence type="ECO:0000256" key="1">
    <source>
        <dbReference type="ARBA" id="ARBA00004383"/>
    </source>
</evidence>
<dbReference type="AlphaFoldDB" id="A0AAF0CRL3"/>
<evidence type="ECO:0000256" key="9">
    <source>
        <dbReference type="ARBA" id="ARBA00023136"/>
    </source>
</evidence>
<evidence type="ECO:0000259" key="12">
    <source>
        <dbReference type="PROSITE" id="PS52015"/>
    </source>
</evidence>
<dbReference type="GO" id="GO:0015031">
    <property type="term" value="P:protein transport"/>
    <property type="evidence" value="ECO:0007669"/>
    <property type="project" value="UniProtKB-KW"/>
</dbReference>